<reference evidence="1 2" key="1">
    <citation type="submission" date="2018-04" db="EMBL/GenBank/DDBJ databases">
        <title>Brenneria corticis sp.nov.</title>
        <authorList>
            <person name="Li Y."/>
        </authorList>
    </citation>
    <scope>NUCLEOTIDE SEQUENCE [LARGE SCALE GENOMIC DNA]</scope>
    <source>
        <strain evidence="1 2">LMG 2694</strain>
    </source>
</reference>
<evidence type="ECO:0000313" key="1">
    <source>
        <dbReference type="EMBL" id="PWC24104.1"/>
    </source>
</evidence>
<protein>
    <submittedName>
        <fullName evidence="1">Uncharacterized protein</fullName>
    </submittedName>
</protein>
<dbReference type="EMBL" id="QDKK01000016">
    <property type="protein sequence ID" value="PWC24104.1"/>
    <property type="molecule type" value="Genomic_DNA"/>
</dbReference>
<name>A0A2U1UR74_9GAMM</name>
<gene>
    <name evidence="1" type="ORF">DDT54_11135</name>
</gene>
<dbReference type="Proteomes" id="UP000295985">
    <property type="component" value="Unassembled WGS sequence"/>
</dbReference>
<evidence type="ECO:0000313" key="2">
    <source>
        <dbReference type="Proteomes" id="UP000295985"/>
    </source>
</evidence>
<dbReference type="AlphaFoldDB" id="A0A2U1UR74"/>
<comment type="caution">
    <text evidence="1">The sequence shown here is derived from an EMBL/GenBank/DDBJ whole genome shotgun (WGS) entry which is preliminary data.</text>
</comment>
<accession>A0A2U1UR74</accession>
<organism evidence="1 2">
    <name type="scientific">Brenneria nigrifluens DSM 30175 = ATCC 13028</name>
    <dbReference type="NCBI Taxonomy" id="1121120"/>
    <lineage>
        <taxon>Bacteria</taxon>
        <taxon>Pseudomonadati</taxon>
        <taxon>Pseudomonadota</taxon>
        <taxon>Gammaproteobacteria</taxon>
        <taxon>Enterobacterales</taxon>
        <taxon>Pectobacteriaceae</taxon>
        <taxon>Brenneria</taxon>
    </lineage>
</organism>
<proteinExistence type="predicted"/>
<sequence length="68" mass="8148">MARLDISDDGDWRGGFDTFDDRRRPAWFWAEKAPPYVILIKHIVKKLIFNAPPNSMLIQIFNRWRKNC</sequence>